<name>A0A162WID1_DIDRA</name>
<dbReference type="InterPro" id="IPR056669">
    <property type="entry name" value="DUF7767"/>
</dbReference>
<dbReference type="Pfam" id="PF24465">
    <property type="entry name" value="Tri-helical"/>
    <property type="match status" value="2"/>
</dbReference>
<feature type="compositionally biased region" description="Basic residues" evidence="1">
    <location>
        <begin position="246"/>
        <end position="255"/>
    </location>
</feature>
<gene>
    <name evidence="5" type="ORF">ST47_g9784</name>
</gene>
<dbReference type="AlphaFoldDB" id="A0A162WID1"/>
<feature type="compositionally biased region" description="Basic and acidic residues" evidence="1">
    <location>
        <begin position="233"/>
        <end position="245"/>
    </location>
</feature>
<feature type="domain" description="Clr5" evidence="2">
    <location>
        <begin position="32"/>
        <end position="83"/>
    </location>
</feature>
<dbReference type="STRING" id="5454.A0A162WID1"/>
<evidence type="ECO:0000313" key="5">
    <source>
        <dbReference type="EMBL" id="KZM19048.1"/>
    </source>
</evidence>
<feature type="region of interest" description="Disordered" evidence="1">
    <location>
        <begin position="554"/>
        <end position="587"/>
    </location>
</feature>
<reference evidence="5 6" key="1">
    <citation type="journal article" date="2016" name="Sci. Rep.">
        <title>Draft genome sequencing and secretome analysis of fungal phytopathogen Ascochyta rabiei provides insight into the necrotrophic effector repertoire.</title>
        <authorList>
            <person name="Verma S."/>
            <person name="Gazara R.K."/>
            <person name="Nizam S."/>
            <person name="Parween S."/>
            <person name="Chattopadhyay D."/>
            <person name="Verma P.K."/>
        </authorList>
    </citation>
    <scope>NUCLEOTIDE SEQUENCE [LARGE SCALE GENOMIC DNA]</scope>
    <source>
        <strain evidence="5 6">ArDII</strain>
    </source>
</reference>
<dbReference type="Proteomes" id="UP000076837">
    <property type="component" value="Unassembled WGS sequence"/>
</dbReference>
<evidence type="ECO:0000259" key="3">
    <source>
        <dbReference type="Pfam" id="PF24465"/>
    </source>
</evidence>
<dbReference type="PANTHER" id="PTHR38788:SF5">
    <property type="entry name" value="CLR5 DOMAIN-CONTAINING PROTEIN"/>
    <property type="match status" value="1"/>
</dbReference>
<comment type="caution">
    <text evidence="5">The sequence shown here is derived from an EMBL/GenBank/DDBJ whole genome shotgun (WGS) entry which is preliminary data.</text>
</comment>
<feature type="compositionally biased region" description="Polar residues" evidence="1">
    <location>
        <begin position="566"/>
        <end position="587"/>
    </location>
</feature>
<protein>
    <submittedName>
        <fullName evidence="5">Uncharacterized protein</fullName>
    </submittedName>
</protein>
<evidence type="ECO:0000256" key="1">
    <source>
        <dbReference type="SAM" id="MobiDB-lite"/>
    </source>
</evidence>
<dbReference type="EMBL" id="JYNV01000304">
    <property type="protein sequence ID" value="KZM19048.1"/>
    <property type="molecule type" value="Genomic_DNA"/>
</dbReference>
<feature type="region of interest" description="Disordered" evidence="1">
    <location>
        <begin position="233"/>
        <end position="272"/>
    </location>
</feature>
<dbReference type="InterPro" id="IPR025676">
    <property type="entry name" value="Clr5_dom"/>
</dbReference>
<dbReference type="InterPro" id="IPR057940">
    <property type="entry name" value="Tri-helical_dom"/>
</dbReference>
<organism evidence="5 6">
    <name type="scientific">Didymella rabiei</name>
    <name type="common">Chickpea ascochyta blight fungus</name>
    <name type="synonym">Mycosphaerella rabiei</name>
    <dbReference type="NCBI Taxonomy" id="5454"/>
    <lineage>
        <taxon>Eukaryota</taxon>
        <taxon>Fungi</taxon>
        <taxon>Dikarya</taxon>
        <taxon>Ascomycota</taxon>
        <taxon>Pezizomycotina</taxon>
        <taxon>Dothideomycetes</taxon>
        <taxon>Pleosporomycetidae</taxon>
        <taxon>Pleosporales</taxon>
        <taxon>Pleosporineae</taxon>
        <taxon>Didymellaceae</taxon>
        <taxon>Ascochyta</taxon>
    </lineage>
</organism>
<evidence type="ECO:0000259" key="4">
    <source>
        <dbReference type="Pfam" id="PF24962"/>
    </source>
</evidence>
<feature type="domain" description="DUF7767" evidence="4">
    <location>
        <begin position="595"/>
        <end position="693"/>
    </location>
</feature>
<accession>A0A162WID1</accession>
<dbReference type="PANTHER" id="PTHR38788">
    <property type="entry name" value="CLR5 DOMAIN-CONTAINING PROTEIN"/>
    <property type="match status" value="1"/>
</dbReference>
<feature type="compositionally biased region" description="Basic and acidic residues" evidence="1">
    <location>
        <begin position="466"/>
        <end position="477"/>
    </location>
</feature>
<feature type="compositionally biased region" description="Acidic residues" evidence="1">
    <location>
        <begin position="186"/>
        <end position="197"/>
    </location>
</feature>
<dbReference type="OrthoDB" id="4115389at2759"/>
<dbReference type="Pfam" id="PF24962">
    <property type="entry name" value="DUF7767"/>
    <property type="match status" value="1"/>
</dbReference>
<keyword evidence="6" id="KW-1185">Reference proteome</keyword>
<feature type="domain" description="Tri-helical" evidence="3">
    <location>
        <begin position="383"/>
        <end position="468"/>
    </location>
</feature>
<dbReference type="Pfam" id="PF14420">
    <property type="entry name" value="Clr5"/>
    <property type="match status" value="1"/>
</dbReference>
<feature type="region of interest" description="Disordered" evidence="1">
    <location>
        <begin position="146"/>
        <end position="221"/>
    </location>
</feature>
<feature type="region of interest" description="Disordered" evidence="1">
    <location>
        <begin position="466"/>
        <end position="494"/>
    </location>
</feature>
<sequence>MAGVSPIHATTLDKPLAQFCQRLECLGGCVVMVYHWDDKEAECYQLYVEEKKSLDEVISYWEARGFTPSKRAFQTQFKRWDFPSKQNPAHKNAVLVARLQQLWEQNYTQKDMVDTLQNEGFQINDRELIRLRLRLKLLLRESVPRPKRKQSTEVSVQKKTKQKKPKALPGRGLINQLGNAILAESSESEESSEEEAETCITVSGEPAEDTQPTQPELDPSLLDTEEVLRRQLRQEHLQRESDEKWRTRKRRRRTRGWAGLPADTPGEPPRFPSETTIDEAKAYLGLDNEMYRRLRERFQEICETEGVVKKTVAGPEKWAQLVQQLIQEDAHLTAVFQQEPEVMLNHDALFRPKGQRALSIDVVCMDVTKRLRTMENRMTLADAKNALGLNPEQTRYVRAAYIRKLKDVHFANKHEAGEEQWAQLKTAWVNESEHLTRAFVQGEADPGYARKLKAVEVLARDVMKRQQQEKLARDPSKRKQIHQGPGPGPAPPVVALQPERRRQSAGVEYNASTQTTYPSLPALSPSSDLQIDPSLLLAASDAAILPGLAYHQPEPHYQPQHDHPPSIQSLMSNTQHAPPNHYSQNYYPAATSQHSQPMPIYFRLHHLSTTPFPSKTVWLSILHTHSVNEISNLVMREHPGTVVLKVEGLVVYRQDQGEREVVVEVSDDEELAAYLGHVKSTGQGKATFVVLLGYA</sequence>
<feature type="domain" description="Tri-helical" evidence="3">
    <location>
        <begin position="280"/>
        <end position="374"/>
    </location>
</feature>
<evidence type="ECO:0000313" key="6">
    <source>
        <dbReference type="Proteomes" id="UP000076837"/>
    </source>
</evidence>
<evidence type="ECO:0000259" key="2">
    <source>
        <dbReference type="Pfam" id="PF14420"/>
    </source>
</evidence>
<proteinExistence type="predicted"/>